<dbReference type="EnsemblPlants" id="KRH01250">
    <property type="protein sequence ID" value="KRH01250"/>
    <property type="gene ID" value="GLYMA_18G264300"/>
</dbReference>
<gene>
    <name evidence="1" type="ORF">GLYMA_18G264300</name>
</gene>
<protein>
    <submittedName>
        <fullName evidence="1 2">Uncharacterized protein</fullName>
    </submittedName>
</protein>
<dbReference type="SMR" id="A0A0R0FD58"/>
<dbReference type="InParanoid" id="A0A0R0FD58"/>
<dbReference type="Gramene" id="KRH01250">
    <property type="protein sequence ID" value="KRH01250"/>
    <property type="gene ID" value="GLYMA_18G264300"/>
</dbReference>
<reference evidence="1 2" key="1">
    <citation type="journal article" date="2010" name="Nature">
        <title>Genome sequence of the palaeopolyploid soybean.</title>
        <authorList>
            <person name="Schmutz J."/>
            <person name="Cannon S.B."/>
            <person name="Schlueter J."/>
            <person name="Ma J."/>
            <person name="Mitros T."/>
            <person name="Nelson W."/>
            <person name="Hyten D.L."/>
            <person name="Song Q."/>
            <person name="Thelen J.J."/>
            <person name="Cheng J."/>
            <person name="Xu D."/>
            <person name="Hellsten U."/>
            <person name="May G.D."/>
            <person name="Yu Y."/>
            <person name="Sakurai T."/>
            <person name="Umezawa T."/>
            <person name="Bhattacharyya M.K."/>
            <person name="Sandhu D."/>
            <person name="Valliyodan B."/>
            <person name="Lindquist E."/>
            <person name="Peto M."/>
            <person name="Grant D."/>
            <person name="Shu S."/>
            <person name="Goodstein D."/>
            <person name="Barry K."/>
            <person name="Futrell-Griggs M."/>
            <person name="Abernathy B."/>
            <person name="Du J."/>
            <person name="Tian Z."/>
            <person name="Zhu L."/>
            <person name="Gill N."/>
            <person name="Joshi T."/>
            <person name="Libault M."/>
            <person name="Sethuraman A."/>
            <person name="Zhang X.-C."/>
            <person name="Shinozaki K."/>
            <person name="Nguyen H.T."/>
            <person name="Wing R.A."/>
            <person name="Cregan P."/>
            <person name="Specht J."/>
            <person name="Grimwood J."/>
            <person name="Rokhsar D."/>
            <person name="Stacey G."/>
            <person name="Shoemaker R.C."/>
            <person name="Jackson S.A."/>
        </authorList>
    </citation>
    <scope>NUCLEOTIDE SEQUENCE [LARGE SCALE GENOMIC DNA]</scope>
    <source>
        <strain evidence="2">cv. Williams 82</strain>
        <tissue evidence="1">Callus</tissue>
    </source>
</reference>
<evidence type="ECO:0000313" key="2">
    <source>
        <dbReference type="EnsemblPlants" id="KRH01250"/>
    </source>
</evidence>
<evidence type="ECO:0000313" key="3">
    <source>
        <dbReference type="Proteomes" id="UP000008827"/>
    </source>
</evidence>
<accession>A0A0R0FD58</accession>
<dbReference type="AlphaFoldDB" id="A0A0R0FD58"/>
<evidence type="ECO:0000313" key="1">
    <source>
        <dbReference type="EMBL" id="KRH01250.1"/>
    </source>
</evidence>
<proteinExistence type="predicted"/>
<name>A0A0R0FD58_SOYBN</name>
<keyword evidence="3" id="KW-1185">Reference proteome</keyword>
<dbReference type="Proteomes" id="UP000008827">
    <property type="component" value="Chromosome 18"/>
</dbReference>
<sequence length="73" mass="8268">MSKLFYVFSLSSPRPSHISIGIMLLSDYFSIINSLQCLFYLRLPYSTIRCITLVILGISSVYHSAIKSCAHHL</sequence>
<reference evidence="2" key="2">
    <citation type="submission" date="2018-02" db="UniProtKB">
        <authorList>
            <consortium name="EnsemblPlants"/>
        </authorList>
    </citation>
    <scope>IDENTIFICATION</scope>
    <source>
        <strain evidence="2">Williams 82</strain>
    </source>
</reference>
<organism evidence="1">
    <name type="scientific">Glycine max</name>
    <name type="common">Soybean</name>
    <name type="synonym">Glycine hispida</name>
    <dbReference type="NCBI Taxonomy" id="3847"/>
    <lineage>
        <taxon>Eukaryota</taxon>
        <taxon>Viridiplantae</taxon>
        <taxon>Streptophyta</taxon>
        <taxon>Embryophyta</taxon>
        <taxon>Tracheophyta</taxon>
        <taxon>Spermatophyta</taxon>
        <taxon>Magnoliopsida</taxon>
        <taxon>eudicotyledons</taxon>
        <taxon>Gunneridae</taxon>
        <taxon>Pentapetalae</taxon>
        <taxon>rosids</taxon>
        <taxon>fabids</taxon>
        <taxon>Fabales</taxon>
        <taxon>Fabaceae</taxon>
        <taxon>Papilionoideae</taxon>
        <taxon>50 kb inversion clade</taxon>
        <taxon>NPAAA clade</taxon>
        <taxon>indigoferoid/millettioid clade</taxon>
        <taxon>Phaseoleae</taxon>
        <taxon>Glycine</taxon>
        <taxon>Glycine subgen. Soja</taxon>
    </lineage>
</organism>
<reference evidence="1" key="3">
    <citation type="submission" date="2018-07" db="EMBL/GenBank/DDBJ databases">
        <title>WGS assembly of Glycine max.</title>
        <authorList>
            <person name="Schmutz J."/>
            <person name="Cannon S."/>
            <person name="Schlueter J."/>
            <person name="Ma J."/>
            <person name="Mitros T."/>
            <person name="Nelson W."/>
            <person name="Hyten D."/>
            <person name="Song Q."/>
            <person name="Thelen J."/>
            <person name="Cheng J."/>
            <person name="Xu D."/>
            <person name="Hellsten U."/>
            <person name="May G."/>
            <person name="Yu Y."/>
            <person name="Sakurai T."/>
            <person name="Umezawa T."/>
            <person name="Bhattacharyya M."/>
            <person name="Sandhu D."/>
            <person name="Valliyodan B."/>
            <person name="Lindquist E."/>
            <person name="Peto M."/>
            <person name="Grant D."/>
            <person name="Shu S."/>
            <person name="Goodstein D."/>
            <person name="Barry K."/>
            <person name="Futrell-Griggs M."/>
            <person name="Abernathy B."/>
            <person name="Du J."/>
            <person name="Tian Z."/>
            <person name="Zhu L."/>
            <person name="Gill N."/>
            <person name="Joshi T."/>
            <person name="Libault M."/>
            <person name="Sethuraman A."/>
            <person name="Zhang X."/>
            <person name="Shinozaki K."/>
            <person name="Nguyen H."/>
            <person name="Wing R."/>
            <person name="Cregan P."/>
            <person name="Specht J."/>
            <person name="Grimwood J."/>
            <person name="Rokhsar D."/>
            <person name="Stacey G."/>
            <person name="Shoemaker R."/>
            <person name="Jackson S."/>
        </authorList>
    </citation>
    <scope>NUCLEOTIDE SEQUENCE</scope>
    <source>
        <tissue evidence="1">Callus</tissue>
    </source>
</reference>
<dbReference type="EMBL" id="CM000851">
    <property type="protein sequence ID" value="KRH01250.1"/>
    <property type="molecule type" value="Genomic_DNA"/>
</dbReference>